<protein>
    <recommendedName>
        <fullName evidence="11">Acyl-[acyl-carrier-protein] hydrolase</fullName>
        <ecNumber evidence="11">3.1.2.-</ecNumber>
    </recommendedName>
</protein>
<dbReference type="InterPro" id="IPR029069">
    <property type="entry name" value="HotDog_dom_sf"/>
</dbReference>
<evidence type="ECO:0000256" key="7">
    <source>
        <dbReference type="ARBA" id="ARBA00022832"/>
    </source>
</evidence>
<evidence type="ECO:0000313" key="14">
    <source>
        <dbReference type="EMBL" id="GLI61195.1"/>
    </source>
</evidence>
<dbReference type="InterPro" id="IPR002864">
    <property type="entry name" value="Acyl-ACP_thioesterase_NHD"/>
</dbReference>
<dbReference type="PANTHER" id="PTHR31727">
    <property type="entry name" value="OLEOYL-ACYL CARRIER PROTEIN THIOESTERASE 1, CHLOROPLASTIC"/>
    <property type="match status" value="1"/>
</dbReference>
<evidence type="ECO:0000256" key="3">
    <source>
        <dbReference type="ARBA" id="ARBA00022516"/>
    </source>
</evidence>
<evidence type="ECO:0000259" key="13">
    <source>
        <dbReference type="Pfam" id="PF20791"/>
    </source>
</evidence>
<keyword evidence="3 11" id="KW-0444">Lipid biosynthesis</keyword>
<keyword evidence="7 11" id="KW-0276">Fatty acid metabolism</keyword>
<gene>
    <name evidence="14" type="ORF">VaNZ11_003429</name>
</gene>
<dbReference type="Pfam" id="PF01643">
    <property type="entry name" value="Acyl-ACP_TE"/>
    <property type="match status" value="1"/>
</dbReference>
<evidence type="ECO:0000313" key="15">
    <source>
        <dbReference type="Proteomes" id="UP001165090"/>
    </source>
</evidence>
<keyword evidence="6 11" id="KW-0378">Hydrolase</keyword>
<dbReference type="CDD" id="cd00586">
    <property type="entry name" value="4HBT"/>
    <property type="match status" value="1"/>
</dbReference>
<evidence type="ECO:0000259" key="12">
    <source>
        <dbReference type="Pfam" id="PF01643"/>
    </source>
</evidence>
<dbReference type="Gene3D" id="3.10.129.10">
    <property type="entry name" value="Hotdog Thioesterase"/>
    <property type="match status" value="1"/>
</dbReference>
<feature type="domain" description="Acyl-ACP thioesterase N-terminal hotdog" evidence="12">
    <location>
        <begin position="82"/>
        <end position="214"/>
    </location>
</feature>
<comment type="similarity">
    <text evidence="2 11">Belongs to the acyl-ACP thioesterase family.</text>
</comment>
<dbReference type="SUPFAM" id="SSF54637">
    <property type="entry name" value="Thioesterase/thiol ester dehydrase-isomerase"/>
    <property type="match status" value="2"/>
</dbReference>
<proteinExistence type="inferred from homology"/>
<evidence type="ECO:0000256" key="5">
    <source>
        <dbReference type="ARBA" id="ARBA00022640"/>
    </source>
</evidence>
<sequence>MITLSSFTDRDAGVRACKPMHHLPLWRVVRPLMSITRTCISKSSRPTLLTDPETEAETDAEVNVMINQFPAPSAGAFLPDKRSFREEHRIRGYEVRPDQRATMVTMANLLQEAAGNHAVGMWGRTDEGFANLPSMKNVIFVMTRLQVRMYQYPKWGDIVGIETYFTEEGRLAFRREWKVVDIATGTIIGAATSTWVTINIDTRRLAKLPDTLRKRFLRFGPASSMHVLPPEETKKKLPDMDMPSQVQGPQQVARRSDMDMNGHINNVTYIAWALESVPEDVYHTHHLSQVEMDFKAECKAGNTVEAHCNFLVNGNGGSNGSQLQLLHLLQKCDVDAGCTELVRARTTWQPLQPQ</sequence>
<comment type="function">
    <text evidence="11">Plays an essential role in chain termination during de novo fatty acid synthesis.</text>
</comment>
<dbReference type="InterPro" id="IPR045023">
    <property type="entry name" value="FATA/B"/>
</dbReference>
<evidence type="ECO:0000256" key="11">
    <source>
        <dbReference type="RuleBase" id="RU363096"/>
    </source>
</evidence>
<comment type="caution">
    <text evidence="14">The sequence shown here is derived from an EMBL/GenBank/DDBJ whole genome shotgun (WGS) entry which is preliminary data.</text>
</comment>
<name>A0ABQ5RUC4_9CHLO</name>
<dbReference type="EC" id="3.1.2.-" evidence="11"/>
<dbReference type="Pfam" id="PF20791">
    <property type="entry name" value="Acyl-ACP_TE_C"/>
    <property type="match status" value="1"/>
</dbReference>
<evidence type="ECO:0000256" key="2">
    <source>
        <dbReference type="ARBA" id="ARBA00006500"/>
    </source>
</evidence>
<reference evidence="14 15" key="1">
    <citation type="journal article" date="2023" name="IScience">
        <title>Expanded male sex-determining region conserved during the evolution of homothallism in the green alga Volvox.</title>
        <authorList>
            <person name="Yamamoto K."/>
            <person name="Matsuzaki R."/>
            <person name="Mahakham W."/>
            <person name="Heman W."/>
            <person name="Sekimoto H."/>
            <person name="Kawachi M."/>
            <person name="Minakuchi Y."/>
            <person name="Toyoda A."/>
            <person name="Nozaki H."/>
        </authorList>
    </citation>
    <scope>NUCLEOTIDE SEQUENCE [LARGE SCALE GENOMIC DNA]</scope>
    <source>
        <strain evidence="14 15">NIES-4468</strain>
    </source>
</reference>
<keyword evidence="15" id="KW-1185">Reference proteome</keyword>
<dbReference type="PANTHER" id="PTHR31727:SF6">
    <property type="entry name" value="OLEOYL-ACYL CARRIER PROTEIN THIOESTERASE 1, CHLOROPLASTIC"/>
    <property type="match status" value="1"/>
</dbReference>
<keyword evidence="9 11" id="KW-0443">Lipid metabolism</keyword>
<accession>A0ABQ5RUC4</accession>
<evidence type="ECO:0000256" key="4">
    <source>
        <dbReference type="ARBA" id="ARBA00022528"/>
    </source>
</evidence>
<dbReference type="EMBL" id="BSDZ01000009">
    <property type="protein sequence ID" value="GLI61195.1"/>
    <property type="molecule type" value="Genomic_DNA"/>
</dbReference>
<feature type="domain" description="Acyl-ACP thioesterase-like C-terminal" evidence="13">
    <location>
        <begin position="253"/>
        <end position="349"/>
    </location>
</feature>
<dbReference type="Proteomes" id="UP001165090">
    <property type="component" value="Unassembled WGS sequence"/>
</dbReference>
<keyword evidence="5 11" id="KW-0934">Plastid</keyword>
<evidence type="ECO:0000256" key="6">
    <source>
        <dbReference type="ARBA" id="ARBA00022801"/>
    </source>
</evidence>
<organism evidence="14 15">
    <name type="scientific">Volvox africanus</name>
    <dbReference type="NCBI Taxonomy" id="51714"/>
    <lineage>
        <taxon>Eukaryota</taxon>
        <taxon>Viridiplantae</taxon>
        <taxon>Chlorophyta</taxon>
        <taxon>core chlorophytes</taxon>
        <taxon>Chlorophyceae</taxon>
        <taxon>CS clade</taxon>
        <taxon>Chlamydomonadales</taxon>
        <taxon>Volvocaceae</taxon>
        <taxon>Volvox</taxon>
    </lineage>
</organism>
<keyword evidence="10 11" id="KW-0275">Fatty acid biosynthesis</keyword>
<dbReference type="InterPro" id="IPR049427">
    <property type="entry name" value="Acyl-ACP_TE_C"/>
</dbReference>
<evidence type="ECO:0000256" key="1">
    <source>
        <dbReference type="ARBA" id="ARBA00004229"/>
    </source>
</evidence>
<keyword evidence="4 11" id="KW-0150">Chloroplast</keyword>
<evidence type="ECO:0000256" key="10">
    <source>
        <dbReference type="ARBA" id="ARBA00023160"/>
    </source>
</evidence>
<keyword evidence="8" id="KW-0809">Transit peptide</keyword>
<comment type="subcellular location">
    <subcellularLocation>
        <location evidence="1 11">Plastid</location>
        <location evidence="1 11">Chloroplast</location>
    </subcellularLocation>
</comment>
<evidence type="ECO:0000256" key="8">
    <source>
        <dbReference type="ARBA" id="ARBA00022946"/>
    </source>
</evidence>
<evidence type="ECO:0000256" key="9">
    <source>
        <dbReference type="ARBA" id="ARBA00023098"/>
    </source>
</evidence>